<accession>A0A8J4X363</accession>
<sequence length="68" mass="8168">MTASELKLRRSFSQQLRYSTFRAWTLLGKKGRQRRLAAYDLEITHHNIMHYEIKVLVSAFSSEHHEHR</sequence>
<organism evidence="1 2">
    <name type="scientific">Clarias magur</name>
    <name type="common">Asian catfish</name>
    <name type="synonym">Macropteronotus magur</name>
    <dbReference type="NCBI Taxonomy" id="1594786"/>
    <lineage>
        <taxon>Eukaryota</taxon>
        <taxon>Metazoa</taxon>
        <taxon>Chordata</taxon>
        <taxon>Craniata</taxon>
        <taxon>Vertebrata</taxon>
        <taxon>Euteleostomi</taxon>
        <taxon>Actinopterygii</taxon>
        <taxon>Neopterygii</taxon>
        <taxon>Teleostei</taxon>
        <taxon>Ostariophysi</taxon>
        <taxon>Siluriformes</taxon>
        <taxon>Clariidae</taxon>
        <taxon>Clarias</taxon>
    </lineage>
</organism>
<proteinExistence type="predicted"/>
<feature type="non-terminal residue" evidence="1">
    <location>
        <position position="1"/>
    </location>
</feature>
<dbReference type="AlphaFoldDB" id="A0A8J4X363"/>
<evidence type="ECO:0000313" key="1">
    <source>
        <dbReference type="EMBL" id="KAF5899596.1"/>
    </source>
</evidence>
<dbReference type="Proteomes" id="UP000727407">
    <property type="component" value="Unassembled WGS sequence"/>
</dbReference>
<reference evidence="1" key="1">
    <citation type="submission" date="2020-07" db="EMBL/GenBank/DDBJ databases">
        <title>Clarias magur genome sequencing, assembly and annotation.</title>
        <authorList>
            <person name="Kushwaha B."/>
            <person name="Kumar R."/>
            <person name="Das P."/>
            <person name="Joshi C.G."/>
            <person name="Kumar D."/>
            <person name="Nagpure N.S."/>
            <person name="Pandey M."/>
            <person name="Agarwal S."/>
            <person name="Srivastava S."/>
            <person name="Singh M."/>
            <person name="Sahoo L."/>
            <person name="Jayasankar P."/>
            <person name="Meher P.K."/>
            <person name="Koringa P.G."/>
            <person name="Iquebal M.A."/>
            <person name="Das S.P."/>
            <person name="Bit A."/>
            <person name="Patnaik S."/>
            <person name="Patel N."/>
            <person name="Shah T.M."/>
            <person name="Hinsu A."/>
            <person name="Jena J.K."/>
        </authorList>
    </citation>
    <scope>NUCLEOTIDE SEQUENCE</scope>
    <source>
        <strain evidence="1">CIFAMagur01</strain>
        <tissue evidence="1">Testis</tissue>
    </source>
</reference>
<keyword evidence="2" id="KW-1185">Reference proteome</keyword>
<gene>
    <name evidence="1" type="ORF">DAT39_010690</name>
</gene>
<evidence type="ECO:0000313" key="2">
    <source>
        <dbReference type="Proteomes" id="UP000727407"/>
    </source>
</evidence>
<dbReference type="OrthoDB" id="9796947at2759"/>
<protein>
    <submittedName>
        <fullName evidence="1">StAR-related lipid transfer protein 13-like isoform X3</fullName>
    </submittedName>
</protein>
<comment type="caution">
    <text evidence="1">The sequence shown here is derived from an EMBL/GenBank/DDBJ whole genome shotgun (WGS) entry which is preliminary data.</text>
</comment>
<dbReference type="EMBL" id="QNUK01000162">
    <property type="protein sequence ID" value="KAF5899596.1"/>
    <property type="molecule type" value="Genomic_DNA"/>
</dbReference>
<name>A0A8J4X363_CLAMG</name>